<keyword evidence="2" id="KW-0805">Transcription regulation</keyword>
<evidence type="ECO:0000256" key="5">
    <source>
        <dbReference type="ARBA" id="ARBA00023242"/>
    </source>
</evidence>
<keyword evidence="5" id="KW-0539">Nucleus</keyword>
<feature type="region of interest" description="Disordered" evidence="6">
    <location>
        <begin position="1"/>
        <end position="28"/>
    </location>
</feature>
<proteinExistence type="predicted"/>
<keyword evidence="4" id="KW-0804">Transcription</keyword>
<dbReference type="RefSeq" id="XP_013316756.1">
    <property type="nucleotide sequence ID" value="XM_013461302.1"/>
</dbReference>
<keyword evidence="9" id="KW-1185">Reference proteome</keyword>
<dbReference type="GO" id="GO:0005634">
    <property type="term" value="C:nucleus"/>
    <property type="evidence" value="ECO:0007669"/>
    <property type="project" value="UniProtKB-SubCell"/>
</dbReference>
<dbReference type="PANTHER" id="PTHR37534">
    <property type="entry name" value="TRANSCRIPTIONAL ACTIVATOR PROTEIN UGA3"/>
    <property type="match status" value="1"/>
</dbReference>
<evidence type="ECO:0000256" key="2">
    <source>
        <dbReference type="ARBA" id="ARBA00023015"/>
    </source>
</evidence>
<feature type="domain" description="Zn(2)-C6 fungal-type" evidence="7">
    <location>
        <begin position="39"/>
        <end position="67"/>
    </location>
</feature>
<evidence type="ECO:0000313" key="9">
    <source>
        <dbReference type="Proteomes" id="UP000054342"/>
    </source>
</evidence>
<dbReference type="PROSITE" id="PS50048">
    <property type="entry name" value="ZN2_CY6_FUNGAL_2"/>
    <property type="match status" value="1"/>
</dbReference>
<dbReference type="CDD" id="cd00067">
    <property type="entry name" value="GAL4"/>
    <property type="match status" value="1"/>
</dbReference>
<feature type="region of interest" description="Disordered" evidence="6">
    <location>
        <begin position="81"/>
        <end position="107"/>
    </location>
</feature>
<evidence type="ECO:0000256" key="1">
    <source>
        <dbReference type="ARBA" id="ARBA00004123"/>
    </source>
</evidence>
<dbReference type="GO" id="GO:0008270">
    <property type="term" value="F:zinc ion binding"/>
    <property type="evidence" value="ECO:0007669"/>
    <property type="project" value="InterPro"/>
</dbReference>
<dbReference type="GO" id="GO:0003677">
    <property type="term" value="F:DNA binding"/>
    <property type="evidence" value="ECO:0007669"/>
    <property type="project" value="UniProtKB-KW"/>
</dbReference>
<dbReference type="GO" id="GO:0000981">
    <property type="term" value="F:DNA-binding transcription factor activity, RNA polymerase II-specific"/>
    <property type="evidence" value="ECO:0007669"/>
    <property type="project" value="InterPro"/>
</dbReference>
<evidence type="ECO:0000256" key="4">
    <source>
        <dbReference type="ARBA" id="ARBA00023163"/>
    </source>
</evidence>
<comment type="subcellular location">
    <subcellularLocation>
        <location evidence="1">Nucleus</location>
    </subcellularLocation>
</comment>
<dbReference type="HOGENOM" id="CLU_036330_1_0_1"/>
<evidence type="ECO:0000313" key="8">
    <source>
        <dbReference type="EMBL" id="KIW56172.1"/>
    </source>
</evidence>
<dbReference type="EMBL" id="KN847319">
    <property type="protein sequence ID" value="KIW56172.1"/>
    <property type="molecule type" value="Genomic_DNA"/>
</dbReference>
<evidence type="ECO:0000256" key="6">
    <source>
        <dbReference type="SAM" id="MobiDB-lite"/>
    </source>
</evidence>
<dbReference type="InterPro" id="IPR001138">
    <property type="entry name" value="Zn2Cys6_DnaBD"/>
</dbReference>
<name>A0A0D2D178_9EURO</name>
<protein>
    <recommendedName>
        <fullName evidence="7">Zn(2)-C6 fungal-type domain-containing protein</fullName>
    </recommendedName>
</protein>
<dbReference type="SUPFAM" id="SSF57701">
    <property type="entry name" value="Zn2/Cys6 DNA-binding domain"/>
    <property type="match status" value="1"/>
</dbReference>
<dbReference type="Gene3D" id="4.10.240.10">
    <property type="entry name" value="Zn(2)-C6 fungal-type DNA-binding domain"/>
    <property type="match status" value="1"/>
</dbReference>
<evidence type="ECO:0000259" key="7">
    <source>
        <dbReference type="PROSITE" id="PS50048"/>
    </source>
</evidence>
<reference evidence="8 9" key="1">
    <citation type="submission" date="2015-01" db="EMBL/GenBank/DDBJ databases">
        <title>The Genome Sequence of Exophiala xenobiotica CBS118157.</title>
        <authorList>
            <consortium name="The Broad Institute Genomics Platform"/>
            <person name="Cuomo C."/>
            <person name="de Hoog S."/>
            <person name="Gorbushina A."/>
            <person name="Stielow B."/>
            <person name="Teixiera M."/>
            <person name="Abouelleil A."/>
            <person name="Chapman S.B."/>
            <person name="Priest M."/>
            <person name="Young S.K."/>
            <person name="Wortman J."/>
            <person name="Nusbaum C."/>
            <person name="Birren B."/>
        </authorList>
    </citation>
    <scope>NUCLEOTIDE SEQUENCE [LARGE SCALE GENOMIC DNA]</scope>
    <source>
        <strain evidence="8 9">CBS 118157</strain>
    </source>
</reference>
<dbReference type="GeneID" id="25326759"/>
<dbReference type="InterPro" id="IPR036864">
    <property type="entry name" value="Zn2-C6_fun-type_DNA-bd_sf"/>
</dbReference>
<keyword evidence="3" id="KW-0238">DNA-binding</keyword>
<dbReference type="PANTHER" id="PTHR37534:SF46">
    <property type="entry name" value="ZN(II)2CYS6 TRANSCRIPTION FACTOR (EUROFUNG)"/>
    <property type="match status" value="1"/>
</dbReference>
<dbReference type="InterPro" id="IPR021858">
    <property type="entry name" value="Fun_TF"/>
</dbReference>
<dbReference type="OrthoDB" id="3251668at2759"/>
<dbReference type="SMART" id="SM00066">
    <property type="entry name" value="GAL4"/>
    <property type="match status" value="1"/>
</dbReference>
<dbReference type="Pfam" id="PF11951">
    <property type="entry name" value="Fungal_trans_2"/>
    <property type="match status" value="1"/>
</dbReference>
<gene>
    <name evidence="8" type="ORF">PV05_04851</name>
</gene>
<dbReference type="AlphaFoldDB" id="A0A0D2D178"/>
<accession>A0A0D2D178</accession>
<dbReference type="Proteomes" id="UP000054342">
    <property type="component" value="Unassembled WGS sequence"/>
</dbReference>
<organism evidence="8 9">
    <name type="scientific">Exophiala xenobiotica</name>
    <dbReference type="NCBI Taxonomy" id="348802"/>
    <lineage>
        <taxon>Eukaryota</taxon>
        <taxon>Fungi</taxon>
        <taxon>Dikarya</taxon>
        <taxon>Ascomycota</taxon>
        <taxon>Pezizomycotina</taxon>
        <taxon>Eurotiomycetes</taxon>
        <taxon>Chaetothyriomycetidae</taxon>
        <taxon>Chaetothyriales</taxon>
        <taxon>Herpotrichiellaceae</taxon>
        <taxon>Exophiala</taxon>
    </lineage>
</organism>
<evidence type="ECO:0000256" key="3">
    <source>
        <dbReference type="ARBA" id="ARBA00023125"/>
    </source>
</evidence>
<dbReference type="Pfam" id="PF00172">
    <property type="entry name" value="Zn_clus"/>
    <property type="match status" value="1"/>
</dbReference>
<sequence>MAGDQLSVPGLRNRPTAEEGASKNLSVASQADQQSLLADCRTCRRRRIKCDRTLPLCWKCSTRSLQCPGYIPSLQWVQVVPPEDRSKTDSRPPLSTESPLASATPPVNLGNDSVFHRLQQGHDTTVDYHVPEKDKYLIRQPHHSTGILQDPSTRELLHHYTNIVAPQMVWVDAIQNPFREIVIPLAIQSPALLMSILSVAAGDMWFRSGQTVDCSFDSSRLLDRYRGQTLSHLVDHLRIETGYGSNTPAVLADNDRASPILAAFLLGSLGLKMNDFPAWRLHNRAAWSMLDHWTTSTPNTINPFSGIKQFLLQEVYFCKVWESVTTFQASSDMCGASSLLNSEGPFIQYLRIISTLAGLERSHNDTCEALNVDLTLPTLVALLAEARERTEDYAKTITFHLPGARRAFEHLVDLFHHAGILYGCHVLPDREDSTDVADSSRVALFQRLYRVTGTEIIAQDLTWPVFVAGTECQGKPENQRLIQEKMQEIMKMSGDLERPRLLAFLAELWLLQKQGSSMNWIKLARAYADRGEPILIV</sequence>